<keyword evidence="1" id="KW-0812">Transmembrane</keyword>
<keyword evidence="1" id="KW-1133">Transmembrane helix</keyword>
<dbReference type="AlphaFoldDB" id="A0A5N6XJT7"/>
<dbReference type="Proteomes" id="UP000325945">
    <property type="component" value="Unassembled WGS sequence"/>
</dbReference>
<keyword evidence="3" id="KW-1185">Reference proteome</keyword>
<keyword evidence="1" id="KW-0472">Membrane</keyword>
<evidence type="ECO:0000256" key="1">
    <source>
        <dbReference type="SAM" id="Phobius"/>
    </source>
</evidence>
<gene>
    <name evidence="2" type="ORF">BDV39DRAFT_51386</name>
</gene>
<name>A0A5N6XJT7_9EURO</name>
<evidence type="ECO:0000313" key="2">
    <source>
        <dbReference type="EMBL" id="KAE8333507.1"/>
    </source>
</evidence>
<proteinExistence type="predicted"/>
<evidence type="ECO:0000313" key="3">
    <source>
        <dbReference type="Proteomes" id="UP000325945"/>
    </source>
</evidence>
<sequence length="100" mass="11292">MSGYNLWTYHSLIVFRSSFKAFFLLFFFLPLLNHLGGHLMCTLPFSLLFDPCGIHALGHVNMGSFFPSFLFERLAIGGAGQLTVRLSDYQHPSLRAGSYE</sequence>
<organism evidence="2 3">
    <name type="scientific">Aspergillus sergii</name>
    <dbReference type="NCBI Taxonomy" id="1034303"/>
    <lineage>
        <taxon>Eukaryota</taxon>
        <taxon>Fungi</taxon>
        <taxon>Dikarya</taxon>
        <taxon>Ascomycota</taxon>
        <taxon>Pezizomycotina</taxon>
        <taxon>Eurotiomycetes</taxon>
        <taxon>Eurotiomycetidae</taxon>
        <taxon>Eurotiales</taxon>
        <taxon>Aspergillaceae</taxon>
        <taxon>Aspergillus</taxon>
        <taxon>Aspergillus subgen. Circumdati</taxon>
    </lineage>
</organism>
<protein>
    <submittedName>
        <fullName evidence="2">Uncharacterized protein</fullName>
    </submittedName>
</protein>
<accession>A0A5N6XJT7</accession>
<reference evidence="3" key="1">
    <citation type="submission" date="2019-04" db="EMBL/GenBank/DDBJ databases">
        <title>Friends and foes A comparative genomics studyof 23 Aspergillus species from section Flavi.</title>
        <authorList>
            <consortium name="DOE Joint Genome Institute"/>
            <person name="Kjaerbolling I."/>
            <person name="Vesth T."/>
            <person name="Frisvad J.C."/>
            <person name="Nybo J.L."/>
            <person name="Theobald S."/>
            <person name="Kildgaard S."/>
            <person name="Isbrandt T."/>
            <person name="Kuo A."/>
            <person name="Sato A."/>
            <person name="Lyhne E.K."/>
            <person name="Kogle M.E."/>
            <person name="Wiebenga A."/>
            <person name="Kun R.S."/>
            <person name="Lubbers R.J."/>
            <person name="Makela M.R."/>
            <person name="Barry K."/>
            <person name="Chovatia M."/>
            <person name="Clum A."/>
            <person name="Daum C."/>
            <person name="Haridas S."/>
            <person name="He G."/>
            <person name="LaButti K."/>
            <person name="Lipzen A."/>
            <person name="Mondo S."/>
            <person name="Riley R."/>
            <person name="Salamov A."/>
            <person name="Simmons B.A."/>
            <person name="Magnuson J.K."/>
            <person name="Henrissat B."/>
            <person name="Mortensen U.H."/>
            <person name="Larsen T.O."/>
            <person name="Devries R.P."/>
            <person name="Grigoriev I.V."/>
            <person name="Machida M."/>
            <person name="Baker S.E."/>
            <person name="Andersen M.R."/>
        </authorList>
    </citation>
    <scope>NUCLEOTIDE SEQUENCE [LARGE SCALE GENOMIC DNA]</scope>
    <source>
        <strain evidence="3">CBS 130017</strain>
    </source>
</reference>
<feature type="transmembrane region" description="Helical" evidence="1">
    <location>
        <begin position="12"/>
        <end position="32"/>
    </location>
</feature>
<dbReference type="EMBL" id="ML741762">
    <property type="protein sequence ID" value="KAE8333507.1"/>
    <property type="molecule type" value="Genomic_DNA"/>
</dbReference>